<sequence>MSQPLTLGKSLRDITRQDITWIAFPRLIGFAFNWALIGALCVQVYAYHIVFRGDRLVFKLLVYVLFVLDWIQTISATYDACQWFAFRWGDPKGLDQLYTEWLNVPILTSIIGGIVQTFFGWKIWAFSRSKFLFIVIVVMAGVQLAAAAMVARIVIASPDESANHKNNLAIAVAVRLVTSATADIIITSCMTFFLLRRRERYSPQTNAIVAKVARLTLETNSITATVAIADLLCFIMAKKSAFHQIFGVTLSKLYTNSLMMVFNNRDRLLNSWNGVRDNSFELPGFKRGRKDGELEPETDFDIELRMFHETFTELHNEDCVPRTVGGPYSGVLDRNNRVRRRCSVA</sequence>
<dbReference type="AlphaFoldDB" id="A0A0W0FKT3"/>
<comment type="caution">
    <text evidence="3">The sequence shown here is derived from an EMBL/GenBank/DDBJ whole genome shotgun (WGS) entry which is preliminary data.</text>
</comment>
<feature type="transmembrane region" description="Helical" evidence="1">
    <location>
        <begin position="98"/>
        <end position="119"/>
    </location>
</feature>
<name>A0A0W0FKT3_MONRR</name>
<keyword evidence="1" id="KW-1133">Transmembrane helix</keyword>
<feature type="transmembrane region" description="Helical" evidence="1">
    <location>
        <begin position="168"/>
        <end position="195"/>
    </location>
</feature>
<dbReference type="PANTHER" id="PTHR40465">
    <property type="entry name" value="CHROMOSOME 1, WHOLE GENOME SHOTGUN SEQUENCE"/>
    <property type="match status" value="1"/>
</dbReference>
<feature type="transmembrane region" description="Helical" evidence="1">
    <location>
        <begin position="60"/>
        <end position="78"/>
    </location>
</feature>
<accession>A0A0W0FKT3</accession>
<dbReference type="PANTHER" id="PTHR40465:SF1">
    <property type="entry name" value="DUF6534 DOMAIN-CONTAINING PROTEIN"/>
    <property type="match status" value="1"/>
</dbReference>
<evidence type="ECO:0000256" key="1">
    <source>
        <dbReference type="SAM" id="Phobius"/>
    </source>
</evidence>
<feature type="domain" description="DUF6534" evidence="2">
    <location>
        <begin position="179"/>
        <end position="266"/>
    </location>
</feature>
<evidence type="ECO:0000313" key="4">
    <source>
        <dbReference type="Proteomes" id="UP000054988"/>
    </source>
</evidence>
<keyword evidence="1" id="KW-0472">Membrane</keyword>
<dbReference type="InterPro" id="IPR045339">
    <property type="entry name" value="DUF6534"/>
</dbReference>
<organism evidence="3 4">
    <name type="scientific">Moniliophthora roreri</name>
    <name type="common">Frosty pod rot fungus</name>
    <name type="synonym">Monilia roreri</name>
    <dbReference type="NCBI Taxonomy" id="221103"/>
    <lineage>
        <taxon>Eukaryota</taxon>
        <taxon>Fungi</taxon>
        <taxon>Dikarya</taxon>
        <taxon>Basidiomycota</taxon>
        <taxon>Agaricomycotina</taxon>
        <taxon>Agaricomycetes</taxon>
        <taxon>Agaricomycetidae</taxon>
        <taxon>Agaricales</taxon>
        <taxon>Marasmiineae</taxon>
        <taxon>Marasmiaceae</taxon>
        <taxon>Moniliophthora</taxon>
    </lineage>
</organism>
<dbReference type="EMBL" id="LATX01001872">
    <property type="protein sequence ID" value="KTB36935.1"/>
    <property type="molecule type" value="Genomic_DNA"/>
</dbReference>
<feature type="transmembrane region" description="Helical" evidence="1">
    <location>
        <begin position="27"/>
        <end position="48"/>
    </location>
</feature>
<proteinExistence type="predicted"/>
<dbReference type="Pfam" id="PF20152">
    <property type="entry name" value="DUF6534"/>
    <property type="match status" value="1"/>
</dbReference>
<keyword evidence="1" id="KW-0812">Transmembrane</keyword>
<gene>
    <name evidence="3" type="ORF">WG66_10487</name>
</gene>
<feature type="transmembrane region" description="Helical" evidence="1">
    <location>
        <begin position="131"/>
        <end position="156"/>
    </location>
</feature>
<evidence type="ECO:0000259" key="2">
    <source>
        <dbReference type="Pfam" id="PF20152"/>
    </source>
</evidence>
<evidence type="ECO:0000313" key="3">
    <source>
        <dbReference type="EMBL" id="KTB36935.1"/>
    </source>
</evidence>
<protein>
    <recommendedName>
        <fullName evidence="2">DUF6534 domain-containing protein</fullName>
    </recommendedName>
</protein>
<dbReference type="Proteomes" id="UP000054988">
    <property type="component" value="Unassembled WGS sequence"/>
</dbReference>
<reference evidence="3 4" key="1">
    <citation type="submission" date="2015-12" db="EMBL/GenBank/DDBJ databases">
        <title>Draft genome sequence of Moniliophthora roreri, the causal agent of frosty pod rot of cacao.</title>
        <authorList>
            <person name="Aime M.C."/>
            <person name="Diaz-Valderrama J.R."/>
            <person name="Kijpornyongpan T."/>
            <person name="Phillips-Mora W."/>
        </authorList>
    </citation>
    <scope>NUCLEOTIDE SEQUENCE [LARGE SCALE GENOMIC DNA]</scope>
    <source>
        <strain evidence="3 4">MCA 2952</strain>
    </source>
</reference>
<dbReference type="eggNOG" id="ENOG502SRYS">
    <property type="taxonomic scope" value="Eukaryota"/>
</dbReference>